<comment type="caution">
    <text evidence="2">The sequence shown here is derived from an EMBL/GenBank/DDBJ whole genome shotgun (WGS) entry which is preliminary data.</text>
</comment>
<dbReference type="NCBIfam" id="NF041108">
    <property type="entry name" value="RQC_minor_2"/>
    <property type="match status" value="1"/>
</dbReference>
<dbReference type="RefSeq" id="WP_136948681.1">
    <property type="nucleotide sequence ID" value="NZ_SWFM01000008.1"/>
</dbReference>
<dbReference type="Proteomes" id="UP000310541">
    <property type="component" value="Unassembled WGS sequence"/>
</dbReference>
<gene>
    <name evidence="2" type="ORF">FBF83_18760</name>
</gene>
<evidence type="ECO:0000313" key="2">
    <source>
        <dbReference type="EMBL" id="TKD67709.1"/>
    </source>
</evidence>
<accession>A0A4U1M9T5</accession>
<protein>
    <recommendedName>
        <fullName evidence="1">RQC domain-containing protein</fullName>
    </recommendedName>
</protein>
<dbReference type="GO" id="GO:0006281">
    <property type="term" value="P:DNA repair"/>
    <property type="evidence" value="ECO:0007669"/>
    <property type="project" value="InterPro"/>
</dbReference>
<dbReference type="AlphaFoldDB" id="A0A4U1M9T5"/>
<reference evidence="2 3" key="1">
    <citation type="submission" date="2019-04" db="EMBL/GenBank/DDBJ databases">
        <title>Genome sequence of Bacillus hwajinpoensis strain Y2.</title>
        <authorList>
            <person name="Fair J.L."/>
            <person name="Maclea K.S."/>
        </authorList>
    </citation>
    <scope>NUCLEOTIDE SEQUENCE [LARGE SCALE GENOMIC DNA]</scope>
    <source>
        <strain evidence="2 3">Y2</strain>
    </source>
</reference>
<evidence type="ECO:0000259" key="1">
    <source>
        <dbReference type="Pfam" id="PF09382"/>
    </source>
</evidence>
<dbReference type="SUPFAM" id="SSF46785">
    <property type="entry name" value="Winged helix' DNA-binding domain"/>
    <property type="match status" value="1"/>
</dbReference>
<dbReference type="InterPro" id="IPR036388">
    <property type="entry name" value="WH-like_DNA-bd_sf"/>
</dbReference>
<dbReference type="EMBL" id="SWFM01000008">
    <property type="protein sequence ID" value="TKD67709.1"/>
    <property type="molecule type" value="Genomic_DNA"/>
</dbReference>
<dbReference type="GO" id="GO:0006260">
    <property type="term" value="P:DNA replication"/>
    <property type="evidence" value="ECO:0007669"/>
    <property type="project" value="InterPro"/>
</dbReference>
<dbReference type="InterPro" id="IPR036390">
    <property type="entry name" value="WH_DNA-bd_sf"/>
</dbReference>
<organism evidence="2 3">
    <name type="scientific">Guptibacillus hwajinpoensis</name>
    <dbReference type="NCBI Taxonomy" id="208199"/>
    <lineage>
        <taxon>Bacteria</taxon>
        <taxon>Bacillati</taxon>
        <taxon>Bacillota</taxon>
        <taxon>Bacilli</taxon>
        <taxon>Bacillales</taxon>
        <taxon>Guptibacillaceae</taxon>
        <taxon>Guptibacillus</taxon>
    </lineage>
</organism>
<name>A0A4U1M9T5_9BACL</name>
<dbReference type="Pfam" id="PF09382">
    <property type="entry name" value="RQC"/>
    <property type="match status" value="1"/>
</dbReference>
<proteinExistence type="predicted"/>
<feature type="domain" description="RQC" evidence="1">
    <location>
        <begin position="422"/>
        <end position="498"/>
    </location>
</feature>
<evidence type="ECO:0000313" key="3">
    <source>
        <dbReference type="Proteomes" id="UP000310541"/>
    </source>
</evidence>
<dbReference type="InterPro" id="IPR018982">
    <property type="entry name" value="RQC_domain"/>
</dbReference>
<sequence length="504" mass="59082">MSVEHHAYHFEAYPLFAFVPMGKKNKRVRTLGQKVQKGTIHRIHEQVKRKVAALSSEEIRNLQAFLNKDNEAVLPVPLNREDELFPQLIKPELLLWNSFSSMHGIPIHNDLAYPEHYLQLSSEKLDHHLDQVIQDYLFCAELARKNRSEWEKEIVEAFQLHPFIQLARKKREVVEAVEKMNRSPLISLLHTPEDLSYWRHRVGVVLRAYRSIPSDWLWDDLSCDHEKDMIFHSSEGQVEYYCEECTYSIYYQVNEKNVYLNEEVDMDQACKRIVTIERQFNEMIDKTPRLLEKIEELANLINQFEPYKSLFDEVFKLEGYLSDQDLASIEQPHLVTTYKQIRHVVLPEKRVGSPLIWLANVSTDTIEPFKPRKSLPELNEIDLEQVRHYLEKLKTFQKNDHSDDDMYVVIKRQTMTYGQVKSLLSFVASNENDPLHVVTKVLTGQATNAIRAQGIHESDAFGMLEDWEEKHVVRVIKQLEKDGLLVKLSKGYQLTDKAYRLVIG</sequence>
<dbReference type="Gene3D" id="1.10.10.10">
    <property type="entry name" value="Winged helix-like DNA-binding domain superfamily/Winged helix DNA-binding domain"/>
    <property type="match status" value="1"/>
</dbReference>
<dbReference type="OrthoDB" id="2689702at2"/>
<dbReference type="GO" id="GO:0043138">
    <property type="term" value="F:3'-5' DNA helicase activity"/>
    <property type="evidence" value="ECO:0007669"/>
    <property type="project" value="InterPro"/>
</dbReference>